<accession>A0A238Z5K1</accession>
<sequence length="444" mass="47749">MARSVTNHALHGLLIEADYSHGAFARQVNHACSSGYDAASVYWWLRGRRPDPATRAAITAVLTRRLHRTVSVDQLGFDYDLSVGLAYPGTPDETVEITAKLWGLGVRHAALLALAPYTSDAAMQTALAWRYDPDDPDWSRTGPRTVTAVDVEALTLYASHFTDLDRRGGGAAQTRILVADFLHRQVGPMLHAAYTDSVGRALMGAAANLAGQLAYMAYDAGEHGASLRHYTTALRLSRAAGDRLYGAHLLANLATQAVYLGHPRNAVRLAAAAIDGAGRAPAAVRARLHSAAACAHAVAGDRRSCTKALGEAQKAIDRALPGSGPAWSAYFSPAHFAGTAARCYRDLQLHRKALVHGPAALCLPADSTRTHALHTALLATVHAATGELDEACRYGDQAIPHLHTVKSQRVRQRLAELTNRLRPHRTEPVVAEFFDRHHELLAAA</sequence>
<organism evidence="1 2">
    <name type="scientific">Actinoplanes regularis</name>
    <dbReference type="NCBI Taxonomy" id="52697"/>
    <lineage>
        <taxon>Bacteria</taxon>
        <taxon>Bacillati</taxon>
        <taxon>Actinomycetota</taxon>
        <taxon>Actinomycetes</taxon>
        <taxon>Micromonosporales</taxon>
        <taxon>Micromonosporaceae</taxon>
        <taxon>Actinoplanes</taxon>
    </lineage>
</organism>
<protein>
    <recommendedName>
        <fullName evidence="3">Transcriptional regulator</fullName>
    </recommendedName>
</protein>
<evidence type="ECO:0008006" key="3">
    <source>
        <dbReference type="Google" id="ProtNLM"/>
    </source>
</evidence>
<dbReference type="Proteomes" id="UP000198415">
    <property type="component" value="Unassembled WGS sequence"/>
</dbReference>
<dbReference type="OrthoDB" id="3213425at2"/>
<evidence type="ECO:0000313" key="2">
    <source>
        <dbReference type="Proteomes" id="UP000198415"/>
    </source>
</evidence>
<dbReference type="AlphaFoldDB" id="A0A238Z5K1"/>
<name>A0A238Z5K1_9ACTN</name>
<reference evidence="1 2" key="1">
    <citation type="submission" date="2017-06" db="EMBL/GenBank/DDBJ databases">
        <authorList>
            <person name="Kim H.J."/>
            <person name="Triplett B.A."/>
        </authorList>
    </citation>
    <scope>NUCLEOTIDE SEQUENCE [LARGE SCALE GENOMIC DNA]</scope>
    <source>
        <strain evidence="1 2">DSM 43151</strain>
    </source>
</reference>
<dbReference type="Gene3D" id="1.25.40.10">
    <property type="entry name" value="Tetratricopeptide repeat domain"/>
    <property type="match status" value="1"/>
</dbReference>
<proteinExistence type="predicted"/>
<keyword evidence="2" id="KW-1185">Reference proteome</keyword>
<dbReference type="RefSeq" id="WP_089294102.1">
    <property type="nucleotide sequence ID" value="NZ_BOMU01000035.1"/>
</dbReference>
<evidence type="ECO:0000313" key="1">
    <source>
        <dbReference type="EMBL" id="SNR78462.1"/>
    </source>
</evidence>
<dbReference type="InterPro" id="IPR011990">
    <property type="entry name" value="TPR-like_helical_dom_sf"/>
</dbReference>
<gene>
    <name evidence="1" type="ORF">SAMN06264365_105446</name>
</gene>
<dbReference type="EMBL" id="FZNR01000005">
    <property type="protein sequence ID" value="SNR78462.1"/>
    <property type="molecule type" value="Genomic_DNA"/>
</dbReference>